<dbReference type="EMBL" id="QGGO01000052">
    <property type="protein sequence ID" value="PWK16110.1"/>
    <property type="molecule type" value="Genomic_DNA"/>
</dbReference>
<reference evidence="1 2" key="1">
    <citation type="submission" date="2018-05" db="EMBL/GenBank/DDBJ databases">
        <title>Genomic Encyclopedia of Archaeal and Bacterial Type Strains, Phase II (KMG-II): from individual species to whole genera.</title>
        <authorList>
            <person name="Goeker M."/>
        </authorList>
    </citation>
    <scope>NUCLEOTIDE SEQUENCE [LARGE SCALE GENOMIC DNA]</scope>
    <source>
        <strain evidence="1 2">DSM 22214</strain>
    </source>
</reference>
<dbReference type="Proteomes" id="UP000245489">
    <property type="component" value="Unassembled WGS sequence"/>
</dbReference>
<keyword evidence="2" id="KW-1185">Reference proteome</keyword>
<gene>
    <name evidence="1" type="ORF">LV89_04925</name>
</gene>
<evidence type="ECO:0000313" key="2">
    <source>
        <dbReference type="Proteomes" id="UP000245489"/>
    </source>
</evidence>
<dbReference type="RefSeq" id="WP_109745615.1">
    <property type="nucleotide sequence ID" value="NZ_QGGO01000052.1"/>
</dbReference>
<sequence length="111" mass="12717">MQSKSFNLKVANMRAEQEFTLYPYAGGEIVYLQSDKRWIELNLKSGDGKISKQNGHQTSWHLRFHGFNSFQMDTIKLEEINDFLIKNNGQDGGVKGIISFSNEKHFSTVNS</sequence>
<proteinExistence type="predicted"/>
<dbReference type="OrthoDB" id="1408251at2"/>
<protein>
    <submittedName>
        <fullName evidence="1">Uncharacterized protein</fullName>
    </submittedName>
</protein>
<dbReference type="AlphaFoldDB" id="A0A316DZY1"/>
<evidence type="ECO:0000313" key="1">
    <source>
        <dbReference type="EMBL" id="PWK16110.1"/>
    </source>
</evidence>
<name>A0A316DZY1_9BACT</name>
<organism evidence="1 2">
    <name type="scientific">Arcicella aurantiaca</name>
    <dbReference type="NCBI Taxonomy" id="591202"/>
    <lineage>
        <taxon>Bacteria</taxon>
        <taxon>Pseudomonadati</taxon>
        <taxon>Bacteroidota</taxon>
        <taxon>Cytophagia</taxon>
        <taxon>Cytophagales</taxon>
        <taxon>Flectobacillaceae</taxon>
        <taxon>Arcicella</taxon>
    </lineage>
</organism>
<comment type="caution">
    <text evidence="1">The sequence shown here is derived from an EMBL/GenBank/DDBJ whole genome shotgun (WGS) entry which is preliminary data.</text>
</comment>
<accession>A0A316DZY1</accession>